<evidence type="ECO:0000313" key="4">
    <source>
        <dbReference type="Proteomes" id="UP000490939"/>
    </source>
</evidence>
<keyword evidence="4" id="KW-1185">Reference proteome</keyword>
<dbReference type="OrthoDB" id="3792038at2759"/>
<feature type="coiled-coil region" evidence="1">
    <location>
        <begin position="324"/>
        <end position="351"/>
    </location>
</feature>
<protein>
    <submittedName>
        <fullName evidence="3">Uncharacterized protein</fullName>
    </submittedName>
</protein>
<feature type="region of interest" description="Disordered" evidence="2">
    <location>
        <begin position="280"/>
        <end position="320"/>
    </location>
</feature>
<organism evidence="3 4">
    <name type="scientific">Venturia inaequalis</name>
    <name type="common">Apple scab fungus</name>
    <dbReference type="NCBI Taxonomy" id="5025"/>
    <lineage>
        <taxon>Eukaryota</taxon>
        <taxon>Fungi</taxon>
        <taxon>Dikarya</taxon>
        <taxon>Ascomycota</taxon>
        <taxon>Pezizomycotina</taxon>
        <taxon>Dothideomycetes</taxon>
        <taxon>Pleosporomycetidae</taxon>
        <taxon>Venturiales</taxon>
        <taxon>Venturiaceae</taxon>
        <taxon>Venturia</taxon>
    </lineage>
</organism>
<feature type="compositionally biased region" description="Basic and acidic residues" evidence="2">
    <location>
        <begin position="653"/>
        <end position="663"/>
    </location>
</feature>
<name>A0A8H3VEH3_VENIN</name>
<reference evidence="3 4" key="1">
    <citation type="submission" date="2019-07" db="EMBL/GenBank/DDBJ databases">
        <title>Venturia inaequalis Genome Resource.</title>
        <authorList>
            <person name="Lichtner F.J."/>
        </authorList>
    </citation>
    <scope>NUCLEOTIDE SEQUENCE [LARGE SCALE GENOMIC DNA]</scope>
    <source>
        <strain evidence="3 4">DMI_063113</strain>
    </source>
</reference>
<feature type="region of interest" description="Disordered" evidence="2">
    <location>
        <begin position="468"/>
        <end position="494"/>
    </location>
</feature>
<evidence type="ECO:0000256" key="2">
    <source>
        <dbReference type="SAM" id="MobiDB-lite"/>
    </source>
</evidence>
<accession>A0A8H3VEH3</accession>
<gene>
    <name evidence="3" type="ORF">EG327_004637</name>
</gene>
<dbReference type="AlphaFoldDB" id="A0A8H3VEH3"/>
<proteinExistence type="predicted"/>
<evidence type="ECO:0000313" key="3">
    <source>
        <dbReference type="EMBL" id="KAE9985593.1"/>
    </source>
</evidence>
<comment type="caution">
    <text evidence="3">The sequence shown here is derived from an EMBL/GenBank/DDBJ whole genome shotgun (WGS) entry which is preliminary data.</text>
</comment>
<sequence>MAFRKAVRKIFTRDQEYENAPHASPQANQRRSRAWSLSTTRWWRNESSSRERPHISGPYDPFPKLAPGAESFDAQITSARLSQILIFYVYYDVVEVPVKNTKWSENLPWESLSGWIGLGMELKRTNTSPSKTLKLACDGLGIDAGQVTARLVRLSDRTSMLTSELNPEDTYETQMEKLKSDLKLVKSLRPTPQTQSERWKREIELCIRDYIRVVYLKVVNVGQFDPGPAITMEESRRRNDVRRRLNQVWYASREPLPQNIYDQAQRLLGRDSVALHKKLVRASGGSDGNDPRNSSSNGSERCRSRSNGAQLDQSNTWRHSAPDLNDLERVLNQMRAQCTRYAEDLRHLRLQQERTFAIQRADSFLQHEAAYSADTDINNHGNHISGHGYETSPSRQPEVFRNSFSESLPKSMELSFRRSSQDKTGATIITAENPYETNSNQSERRSAEWLRNQHEDDTLAYLPRRGHVYRSDEPSSQPMIRHRPTSGQKPSHLRNGVESKLASETLRQQHDANIEIDSPWATLGPIAALPSNQDRLRLVAHSPTLTHDPSLFMTPPSSPTMSMQDMPWRRLPGGWPPDSEAGPSRLGSPLLAISPPVRSPSRATMAGLSDIIDPGELTTAEAIRYQTRRAMASMVDLNDLPRRSSPCSKRRRGAEVDGDGERE</sequence>
<evidence type="ECO:0000256" key="1">
    <source>
        <dbReference type="SAM" id="Coils"/>
    </source>
</evidence>
<feature type="region of interest" description="Disordered" evidence="2">
    <location>
        <begin position="636"/>
        <end position="663"/>
    </location>
</feature>
<feature type="compositionally biased region" description="Polar residues" evidence="2">
    <location>
        <begin position="291"/>
        <end position="318"/>
    </location>
</feature>
<dbReference type="Proteomes" id="UP000490939">
    <property type="component" value="Unassembled WGS sequence"/>
</dbReference>
<dbReference type="EMBL" id="WNWR01000274">
    <property type="protein sequence ID" value="KAE9985593.1"/>
    <property type="molecule type" value="Genomic_DNA"/>
</dbReference>
<keyword evidence="1" id="KW-0175">Coiled coil</keyword>